<gene>
    <name evidence="1" type="ordered locus">BDP_1729</name>
</gene>
<dbReference type="Proteomes" id="UP000008693">
    <property type="component" value="Chromosome"/>
</dbReference>
<dbReference type="AlphaFoldDB" id="D2Q5V5"/>
<protein>
    <submittedName>
        <fullName evidence="1">Uncharacterized protein</fullName>
    </submittedName>
</protein>
<evidence type="ECO:0000313" key="1">
    <source>
        <dbReference type="EMBL" id="ADB10320.1"/>
    </source>
</evidence>
<name>D2Q5V5_BIFDB</name>
<dbReference type="EMBL" id="CP001750">
    <property type="protein sequence ID" value="ADB10320.1"/>
    <property type="molecule type" value="Genomic_DNA"/>
</dbReference>
<sequence>MMMDRKTEKRLINSIAHQYQPEKSRDATDPDAVAFRLEGPVAPGQLWEVDDRETHAMAFICEIPEDDRRLVRVIPVGDYDNGYDSRDLVILPTGSPTGFPLIAYKQFETTIPVRLLSVPYGSFDGQTVAAIRSFVGKFDPDDEDGATLSDRLNIQDRFERWHARCGRLPELRNVSEDGFTVSRDLSGYLEALRTVLGLAPAQCLAVRRGTLTLTDEQEKRMEEAGFGNRPRTTGALPRSFVELSEQPRWRFVADEYIDRHGDPSMSSFDADGAARGMLARRAFALAARANGTGDEAVMGMMAKAAGTMTERTDDDR</sequence>
<reference evidence="1 2" key="1">
    <citation type="journal article" date="2009" name="PLoS Genet.">
        <title>The Bifidobacterium dentium Bd1 genome sequence reflects its genetic adaptation to the human oral cavity.</title>
        <authorList>
            <person name="Ventura M."/>
            <person name="Turroni F."/>
            <person name="Zomer A."/>
            <person name="Foroni E."/>
            <person name="Giubellini V."/>
            <person name="Bottacini F."/>
            <person name="Canchaya C."/>
            <person name="Claesson M.J."/>
            <person name="He F."/>
            <person name="Mantzourani M."/>
            <person name="Mulas L."/>
            <person name="Ferrarini A."/>
            <person name="Gao B."/>
            <person name="Delledonne M."/>
            <person name="Henrissat B."/>
            <person name="Coutinho P."/>
            <person name="Oggioni M."/>
            <person name="Gupta R.S."/>
            <person name="Zhang Z."/>
            <person name="Beighton D."/>
            <person name="Fitzgerald G.F."/>
            <person name="O'Toole P.W."/>
            <person name="van Sinderen D."/>
        </authorList>
    </citation>
    <scope>NUCLEOTIDE SEQUENCE [LARGE SCALE GENOMIC DNA]</scope>
    <source>
        <strain evidence="2">ATCC 27534 / DSM 20436 / JCM 1195 / Bd1</strain>
    </source>
</reference>
<proteinExistence type="predicted"/>
<dbReference type="KEGG" id="bde:BDP_1729"/>
<dbReference type="HOGENOM" id="CLU_893293_0_0_11"/>
<dbReference type="eggNOG" id="ENOG503057R">
    <property type="taxonomic scope" value="Bacteria"/>
</dbReference>
<evidence type="ECO:0000313" key="2">
    <source>
        <dbReference type="Proteomes" id="UP000008693"/>
    </source>
</evidence>
<keyword evidence="2" id="KW-1185">Reference proteome</keyword>
<accession>D2Q5V5</accession>
<organism evidence="1 2">
    <name type="scientific">Bifidobacterium dentium (strain ATCC 27534 / DSM 20436 / JCM 1195 / Bd1)</name>
    <dbReference type="NCBI Taxonomy" id="401473"/>
    <lineage>
        <taxon>Bacteria</taxon>
        <taxon>Bacillati</taxon>
        <taxon>Actinomycetota</taxon>
        <taxon>Actinomycetes</taxon>
        <taxon>Bifidobacteriales</taxon>
        <taxon>Bifidobacteriaceae</taxon>
        <taxon>Bifidobacterium</taxon>
    </lineage>
</organism>